<protein>
    <recommendedName>
        <fullName evidence="7">Blue (type 1) copper domain-containing protein</fullName>
    </recommendedName>
</protein>
<dbReference type="GO" id="GO:0005507">
    <property type="term" value="F:copper ion binding"/>
    <property type="evidence" value="ECO:0007669"/>
    <property type="project" value="InterPro"/>
</dbReference>
<comment type="caution">
    <text evidence="8">The sequence shown here is derived from an EMBL/GenBank/DDBJ whole genome shotgun (WGS) entry which is preliminary data.</text>
</comment>
<evidence type="ECO:0000256" key="6">
    <source>
        <dbReference type="SAM" id="SignalP"/>
    </source>
</evidence>
<name>A0A0A0EN08_9GAMM</name>
<evidence type="ECO:0000313" key="8">
    <source>
        <dbReference type="EMBL" id="KGM52336.1"/>
    </source>
</evidence>
<keyword evidence="1" id="KW-0813">Transport</keyword>
<dbReference type="InterPro" id="IPR000923">
    <property type="entry name" value="BlueCu_1"/>
</dbReference>
<evidence type="ECO:0000256" key="5">
    <source>
        <dbReference type="SAM" id="MobiDB-lite"/>
    </source>
</evidence>
<proteinExistence type="predicted"/>
<keyword evidence="4" id="KW-0186">Copper</keyword>
<evidence type="ECO:0000259" key="7">
    <source>
        <dbReference type="Pfam" id="PF00127"/>
    </source>
</evidence>
<dbReference type="eggNOG" id="COG3241">
    <property type="taxonomic scope" value="Bacteria"/>
</dbReference>
<evidence type="ECO:0000256" key="3">
    <source>
        <dbReference type="ARBA" id="ARBA00022982"/>
    </source>
</evidence>
<dbReference type="STRING" id="1122185.N792_04325"/>
<dbReference type="Gene3D" id="2.60.40.420">
    <property type="entry name" value="Cupredoxins - blue copper proteins"/>
    <property type="match status" value="1"/>
</dbReference>
<dbReference type="OrthoDB" id="9814063at2"/>
<dbReference type="PROSITE" id="PS51257">
    <property type="entry name" value="PROKAR_LIPOPROTEIN"/>
    <property type="match status" value="1"/>
</dbReference>
<keyword evidence="9" id="KW-1185">Reference proteome</keyword>
<organism evidence="8 9">
    <name type="scientific">Lysobacter concretionis Ko07 = DSM 16239</name>
    <dbReference type="NCBI Taxonomy" id="1122185"/>
    <lineage>
        <taxon>Bacteria</taxon>
        <taxon>Pseudomonadati</taxon>
        <taxon>Pseudomonadota</taxon>
        <taxon>Gammaproteobacteria</taxon>
        <taxon>Lysobacterales</taxon>
        <taxon>Lysobacteraceae</taxon>
        <taxon>Novilysobacter</taxon>
    </lineage>
</organism>
<accession>A0A0A0EN08</accession>
<dbReference type="PANTHER" id="PTHR38439">
    <property type="entry name" value="AURACYANIN-B"/>
    <property type="match status" value="1"/>
</dbReference>
<dbReference type="EMBL" id="AVPS01000003">
    <property type="protein sequence ID" value="KGM52336.1"/>
    <property type="molecule type" value="Genomic_DNA"/>
</dbReference>
<reference evidence="8 9" key="1">
    <citation type="submission" date="2013-08" db="EMBL/GenBank/DDBJ databases">
        <title>Genome sequencing of Lysobacter.</title>
        <authorList>
            <person name="Zhang S."/>
            <person name="Wang G."/>
        </authorList>
    </citation>
    <scope>NUCLEOTIDE SEQUENCE [LARGE SCALE GENOMIC DNA]</scope>
    <source>
        <strain evidence="8 9">Ko07</strain>
    </source>
</reference>
<dbReference type="InterPro" id="IPR028871">
    <property type="entry name" value="BlueCu_1_BS"/>
</dbReference>
<dbReference type="PANTHER" id="PTHR38439:SF2">
    <property type="entry name" value="OUTER MEMBRANE PROTEIN H.8"/>
    <property type="match status" value="1"/>
</dbReference>
<dbReference type="PROSITE" id="PS00196">
    <property type="entry name" value="COPPER_BLUE"/>
    <property type="match status" value="1"/>
</dbReference>
<gene>
    <name evidence="8" type="ORF">N792_04325</name>
</gene>
<dbReference type="InterPro" id="IPR008972">
    <property type="entry name" value="Cupredoxin"/>
</dbReference>
<dbReference type="InterPro" id="IPR050845">
    <property type="entry name" value="Cu-binding_ET"/>
</dbReference>
<dbReference type="Pfam" id="PF00127">
    <property type="entry name" value="Copper-bind"/>
    <property type="match status" value="1"/>
</dbReference>
<keyword evidence="6" id="KW-0732">Signal</keyword>
<dbReference type="SUPFAM" id="SSF49503">
    <property type="entry name" value="Cupredoxins"/>
    <property type="match status" value="1"/>
</dbReference>
<dbReference type="GO" id="GO:0009055">
    <property type="term" value="F:electron transfer activity"/>
    <property type="evidence" value="ECO:0007669"/>
    <property type="project" value="InterPro"/>
</dbReference>
<feature type="compositionally biased region" description="Low complexity" evidence="5">
    <location>
        <begin position="26"/>
        <end position="43"/>
    </location>
</feature>
<evidence type="ECO:0000256" key="1">
    <source>
        <dbReference type="ARBA" id="ARBA00022448"/>
    </source>
</evidence>
<evidence type="ECO:0000256" key="2">
    <source>
        <dbReference type="ARBA" id="ARBA00022723"/>
    </source>
</evidence>
<keyword evidence="3" id="KW-0249">Electron transport</keyword>
<sequence length="219" mass="21510">MNTKITFLAAACALALAACGDKSPGTTDTTPASTANTPAATDTMPAGTPADTGDVSGTAEGTTVPGTAPGAAPADAATPAASGSDKPAAVVTDCATEIEGTDAMQYNVGSITIPASCTEFKITLKHPGTLPVAAMGHNVVITAMSDMKAVAADGVSAGLAADYVKPGDTRVIAHTKMIGGGESTSVSFPVSKLKSGGPYEFFCSFPGHSAVMKGVIAVE</sequence>
<dbReference type="Proteomes" id="UP000030017">
    <property type="component" value="Unassembled WGS sequence"/>
</dbReference>
<dbReference type="AlphaFoldDB" id="A0A0A0EN08"/>
<keyword evidence="2" id="KW-0479">Metal-binding</keyword>
<feature type="signal peptide" evidence="6">
    <location>
        <begin position="1"/>
        <end position="17"/>
    </location>
</feature>
<feature type="region of interest" description="Disordered" evidence="5">
    <location>
        <begin position="22"/>
        <end position="86"/>
    </location>
</feature>
<dbReference type="NCBIfam" id="TIGR02695">
    <property type="entry name" value="azurin"/>
    <property type="match status" value="1"/>
</dbReference>
<evidence type="ECO:0000256" key="4">
    <source>
        <dbReference type="ARBA" id="ARBA00023008"/>
    </source>
</evidence>
<dbReference type="InterPro" id="IPR014068">
    <property type="entry name" value="Azurin"/>
</dbReference>
<dbReference type="RefSeq" id="WP_036192906.1">
    <property type="nucleotide sequence ID" value="NZ_AVPS01000003.1"/>
</dbReference>
<feature type="domain" description="Blue (type 1) copper" evidence="7">
    <location>
        <begin position="93"/>
        <end position="219"/>
    </location>
</feature>
<feature type="chain" id="PRO_5001961647" description="Blue (type 1) copper domain-containing protein" evidence="6">
    <location>
        <begin position="18"/>
        <end position="219"/>
    </location>
</feature>
<dbReference type="CDD" id="cd13922">
    <property type="entry name" value="Azurin"/>
    <property type="match status" value="1"/>
</dbReference>
<feature type="compositionally biased region" description="Low complexity" evidence="5">
    <location>
        <begin position="57"/>
        <end position="81"/>
    </location>
</feature>
<evidence type="ECO:0000313" key="9">
    <source>
        <dbReference type="Proteomes" id="UP000030017"/>
    </source>
</evidence>